<protein>
    <submittedName>
        <fullName evidence="3">N,N-dimethylformamidase, small subunit</fullName>
    </submittedName>
</protein>
<feature type="region of interest" description="Disordered" evidence="1">
    <location>
        <begin position="124"/>
        <end position="147"/>
    </location>
</feature>
<evidence type="ECO:0000259" key="2">
    <source>
        <dbReference type="Pfam" id="PF26354"/>
    </source>
</evidence>
<sequence length="147" mass="16671">MTISIPKKGTPERQQLIDEHRRCVDSMKGVAGFSVLECGTPGDTTDISGGVHDYPVLKRVLLRMRGTPTKGKLVVICTKVDAEWRIGRLSGIRGVPPEFVSDKVYDDEQEIQHDIFLMRLDEMPEHDGNPEQYNEGWKRRADNYTVT</sequence>
<dbReference type="InterPro" id="IPR058713">
    <property type="entry name" value="DMF_alpha_dom"/>
</dbReference>
<gene>
    <name evidence="3" type="ORF">ACFPFW_12910</name>
</gene>
<evidence type="ECO:0000256" key="1">
    <source>
        <dbReference type="SAM" id="MobiDB-lite"/>
    </source>
</evidence>
<dbReference type="Proteomes" id="UP001595796">
    <property type="component" value="Unassembled WGS sequence"/>
</dbReference>
<proteinExistence type="predicted"/>
<comment type="caution">
    <text evidence="3">The sequence shown here is derived from an EMBL/GenBank/DDBJ whole genome shotgun (WGS) entry which is preliminary data.</text>
</comment>
<organism evidence="3 4">
    <name type="scientific">Flaviflagellibacter deserti</name>
    <dbReference type="NCBI Taxonomy" id="2267266"/>
    <lineage>
        <taxon>Bacteria</taxon>
        <taxon>Pseudomonadati</taxon>
        <taxon>Pseudomonadota</taxon>
        <taxon>Alphaproteobacteria</taxon>
        <taxon>Hyphomicrobiales</taxon>
        <taxon>Flaviflagellibacter</taxon>
    </lineage>
</organism>
<evidence type="ECO:0000313" key="3">
    <source>
        <dbReference type="EMBL" id="MFC5068909.1"/>
    </source>
</evidence>
<feature type="compositionally biased region" description="Basic and acidic residues" evidence="1">
    <location>
        <begin position="136"/>
        <end position="147"/>
    </location>
</feature>
<feature type="domain" description="N,N-dimethylformamidase alpha subunit" evidence="2">
    <location>
        <begin position="56"/>
        <end position="124"/>
    </location>
</feature>
<keyword evidence="4" id="KW-1185">Reference proteome</keyword>
<name>A0ABV9Z5V2_9HYPH</name>
<dbReference type="Pfam" id="PF26354">
    <property type="entry name" value="DMF_alpha"/>
    <property type="match status" value="1"/>
</dbReference>
<dbReference type="RefSeq" id="WP_114956858.1">
    <property type="nucleotide sequence ID" value="NZ_JBHSJF010000006.1"/>
</dbReference>
<evidence type="ECO:0000313" key="4">
    <source>
        <dbReference type="Proteomes" id="UP001595796"/>
    </source>
</evidence>
<dbReference type="EMBL" id="JBHSJF010000006">
    <property type="protein sequence ID" value="MFC5068909.1"/>
    <property type="molecule type" value="Genomic_DNA"/>
</dbReference>
<reference evidence="4" key="1">
    <citation type="journal article" date="2019" name="Int. J. Syst. Evol. Microbiol.">
        <title>The Global Catalogue of Microorganisms (GCM) 10K type strain sequencing project: providing services to taxonomists for standard genome sequencing and annotation.</title>
        <authorList>
            <consortium name="The Broad Institute Genomics Platform"/>
            <consortium name="The Broad Institute Genome Sequencing Center for Infectious Disease"/>
            <person name="Wu L."/>
            <person name="Ma J."/>
        </authorList>
    </citation>
    <scope>NUCLEOTIDE SEQUENCE [LARGE SCALE GENOMIC DNA]</scope>
    <source>
        <strain evidence="4">CGMCC 1.16444</strain>
    </source>
</reference>
<accession>A0ABV9Z5V2</accession>